<dbReference type="GO" id="GO:0005524">
    <property type="term" value="F:ATP binding"/>
    <property type="evidence" value="ECO:0007669"/>
    <property type="project" value="UniProtKB-KW"/>
</dbReference>
<dbReference type="InterPro" id="IPR000719">
    <property type="entry name" value="Prot_kinase_dom"/>
</dbReference>
<dbReference type="GO" id="GO:0004674">
    <property type="term" value="F:protein serine/threonine kinase activity"/>
    <property type="evidence" value="ECO:0007669"/>
    <property type="project" value="TreeGrafter"/>
</dbReference>
<dbReference type="InterPro" id="IPR008271">
    <property type="entry name" value="Ser/Thr_kinase_AS"/>
</dbReference>
<comment type="caution">
    <text evidence="5">The sequence shown here is derived from an EMBL/GenBank/DDBJ whole genome shotgun (WGS) entry which is preliminary data.</text>
</comment>
<sequence length="406" mass="46726">MGNTISFFRQIKDSSSTAEHIEKSKSHWSERSGESGCSSAEEIEDNHKVFNDLLLHPTCGGFFTIFGKYLGPIAYRSAGLLSVGEKIAEGGQAEIYEAHIKWGNKVFRKRCEEEGAVFVLKVFKSGVSLRHLQSKWPEGLLKYRAVIAEREKLHIPEPLQYGCDVQCATVLRDGRFAFVMRREDEDLRSLIDRKRRFQWRHGPFRDEIAIGMMCKIARGMDWLHGCDIVHRDFKVSNVLVRKFGDDWMCIIADYECSIGVIGTGFWRAPEILQACKDGVVHQKPEIFSKAAHVYSYGMTCYEILTRKFPFKNHPLNDYDLILAQGRRPELPKYVDDWTQELLGRCWEKDPAARPSFQEIMDIISTNSAKVKNYHLQVQLAEEEDSKEEERIRRSLSLADPIVDQPK</sequence>
<evidence type="ECO:0000256" key="2">
    <source>
        <dbReference type="ARBA" id="ARBA00022840"/>
    </source>
</evidence>
<dbReference type="InterPro" id="IPR011009">
    <property type="entry name" value="Kinase-like_dom_sf"/>
</dbReference>
<dbReference type="AlphaFoldDB" id="A0A8T0HG81"/>
<feature type="region of interest" description="Disordered" evidence="3">
    <location>
        <begin position="18"/>
        <end position="38"/>
    </location>
</feature>
<dbReference type="SUPFAM" id="SSF56112">
    <property type="entry name" value="Protein kinase-like (PK-like)"/>
    <property type="match status" value="1"/>
</dbReference>
<name>A0A8T0HG81_CERPU</name>
<organism evidence="5 6">
    <name type="scientific">Ceratodon purpureus</name>
    <name type="common">Fire moss</name>
    <name type="synonym">Dicranum purpureum</name>
    <dbReference type="NCBI Taxonomy" id="3225"/>
    <lineage>
        <taxon>Eukaryota</taxon>
        <taxon>Viridiplantae</taxon>
        <taxon>Streptophyta</taxon>
        <taxon>Embryophyta</taxon>
        <taxon>Bryophyta</taxon>
        <taxon>Bryophytina</taxon>
        <taxon>Bryopsida</taxon>
        <taxon>Dicranidae</taxon>
        <taxon>Pseudoditrichales</taxon>
        <taxon>Ditrichaceae</taxon>
        <taxon>Ceratodon</taxon>
    </lineage>
</organism>
<protein>
    <recommendedName>
        <fullName evidence="4">Protein kinase domain-containing protein</fullName>
    </recommendedName>
</protein>
<evidence type="ECO:0000256" key="1">
    <source>
        <dbReference type="ARBA" id="ARBA00022741"/>
    </source>
</evidence>
<keyword evidence="6" id="KW-1185">Reference proteome</keyword>
<dbReference type="EMBL" id="CM026427">
    <property type="protein sequence ID" value="KAG0569638.1"/>
    <property type="molecule type" value="Genomic_DNA"/>
</dbReference>
<proteinExistence type="predicted"/>
<dbReference type="Pfam" id="PF07714">
    <property type="entry name" value="PK_Tyr_Ser-Thr"/>
    <property type="match status" value="1"/>
</dbReference>
<evidence type="ECO:0000259" key="4">
    <source>
        <dbReference type="PROSITE" id="PS50011"/>
    </source>
</evidence>
<dbReference type="InterPro" id="IPR051681">
    <property type="entry name" value="Ser/Thr_Kinases-Pseudokinases"/>
</dbReference>
<reference evidence="5 6" key="1">
    <citation type="submission" date="2020-06" db="EMBL/GenBank/DDBJ databases">
        <title>WGS assembly of Ceratodon purpureus strain R40.</title>
        <authorList>
            <person name="Carey S.B."/>
            <person name="Jenkins J."/>
            <person name="Shu S."/>
            <person name="Lovell J.T."/>
            <person name="Sreedasyam A."/>
            <person name="Maumus F."/>
            <person name="Tiley G.P."/>
            <person name="Fernandez-Pozo N."/>
            <person name="Barry K."/>
            <person name="Chen C."/>
            <person name="Wang M."/>
            <person name="Lipzen A."/>
            <person name="Daum C."/>
            <person name="Saski C.A."/>
            <person name="Payton A.C."/>
            <person name="Mcbreen J.C."/>
            <person name="Conrad R.E."/>
            <person name="Kollar L.M."/>
            <person name="Olsson S."/>
            <person name="Huttunen S."/>
            <person name="Landis J.B."/>
            <person name="Wickett N.J."/>
            <person name="Johnson M.G."/>
            <person name="Rensing S.A."/>
            <person name="Grimwood J."/>
            <person name="Schmutz J."/>
            <person name="Mcdaniel S.F."/>
        </authorList>
    </citation>
    <scope>NUCLEOTIDE SEQUENCE [LARGE SCALE GENOMIC DNA]</scope>
    <source>
        <strain evidence="5 6">R40</strain>
    </source>
</reference>
<dbReference type="Gene3D" id="1.10.510.10">
    <property type="entry name" value="Transferase(Phosphotransferase) domain 1"/>
    <property type="match status" value="1"/>
</dbReference>
<evidence type="ECO:0000313" key="6">
    <source>
        <dbReference type="Proteomes" id="UP000822688"/>
    </source>
</evidence>
<dbReference type="PROSITE" id="PS50011">
    <property type="entry name" value="PROTEIN_KINASE_DOM"/>
    <property type="match status" value="1"/>
</dbReference>
<dbReference type="InterPro" id="IPR001245">
    <property type="entry name" value="Ser-Thr/Tyr_kinase_cat_dom"/>
</dbReference>
<dbReference type="PANTHER" id="PTHR44329:SF298">
    <property type="entry name" value="MIXED LINEAGE KINASE DOMAIN-LIKE PROTEIN"/>
    <property type="match status" value="1"/>
</dbReference>
<dbReference type="PROSITE" id="PS00108">
    <property type="entry name" value="PROTEIN_KINASE_ST"/>
    <property type="match status" value="1"/>
</dbReference>
<dbReference type="EMBL" id="CM026427">
    <property type="protein sequence ID" value="KAG0569637.1"/>
    <property type="molecule type" value="Genomic_DNA"/>
</dbReference>
<dbReference type="PANTHER" id="PTHR44329">
    <property type="entry name" value="SERINE/THREONINE-PROTEIN KINASE TNNI3K-RELATED"/>
    <property type="match status" value="1"/>
</dbReference>
<dbReference type="Proteomes" id="UP000822688">
    <property type="component" value="Chromosome 6"/>
</dbReference>
<keyword evidence="2" id="KW-0067">ATP-binding</keyword>
<feature type="region of interest" description="Disordered" evidence="3">
    <location>
        <begin position="383"/>
        <end position="406"/>
    </location>
</feature>
<gene>
    <name evidence="5" type="ORF">KC19_6G104200</name>
</gene>
<accession>A0A8T0HG81</accession>
<evidence type="ECO:0000256" key="3">
    <source>
        <dbReference type="SAM" id="MobiDB-lite"/>
    </source>
</evidence>
<evidence type="ECO:0000313" key="5">
    <source>
        <dbReference type="EMBL" id="KAG0569637.1"/>
    </source>
</evidence>
<feature type="compositionally biased region" description="Basic and acidic residues" evidence="3">
    <location>
        <begin position="19"/>
        <end position="33"/>
    </location>
</feature>
<keyword evidence="1" id="KW-0547">Nucleotide-binding</keyword>
<feature type="domain" description="Protein kinase" evidence="4">
    <location>
        <begin position="81"/>
        <end position="377"/>
    </location>
</feature>